<feature type="compositionally biased region" description="Polar residues" evidence="1">
    <location>
        <begin position="82"/>
        <end position="107"/>
    </location>
</feature>
<dbReference type="AlphaFoldDB" id="A0A2G9RLZ6"/>
<evidence type="ECO:0000259" key="2">
    <source>
        <dbReference type="PROSITE" id="PS50897"/>
    </source>
</evidence>
<dbReference type="InterPro" id="IPR050618">
    <property type="entry name" value="Ubq-SigPath_Reg"/>
</dbReference>
<dbReference type="PROSITE" id="PS50897">
    <property type="entry name" value="CTLH"/>
    <property type="match status" value="1"/>
</dbReference>
<feature type="region of interest" description="Disordered" evidence="1">
    <location>
        <begin position="42"/>
        <end position="107"/>
    </location>
</feature>
<accession>A0A2G9RLZ6</accession>
<name>A0A2G9RLZ6_AQUCT</name>
<dbReference type="PANTHER" id="PTHR12864">
    <property type="entry name" value="RAN BINDING PROTEIN 9-RELATED"/>
    <property type="match status" value="1"/>
</dbReference>
<reference evidence="4" key="1">
    <citation type="journal article" date="2017" name="Nat. Commun.">
        <title>The North American bullfrog draft genome provides insight into hormonal regulation of long noncoding RNA.</title>
        <authorList>
            <person name="Hammond S.A."/>
            <person name="Warren R.L."/>
            <person name="Vandervalk B.P."/>
            <person name="Kucuk E."/>
            <person name="Khan H."/>
            <person name="Gibb E.A."/>
            <person name="Pandoh P."/>
            <person name="Kirk H."/>
            <person name="Zhao Y."/>
            <person name="Jones M."/>
            <person name="Mungall A.J."/>
            <person name="Coope R."/>
            <person name="Pleasance S."/>
            <person name="Moore R.A."/>
            <person name="Holt R.A."/>
            <person name="Round J.M."/>
            <person name="Ohora S."/>
            <person name="Walle B.V."/>
            <person name="Veldhoen N."/>
            <person name="Helbing C.C."/>
            <person name="Birol I."/>
        </authorList>
    </citation>
    <scope>NUCLEOTIDE SEQUENCE [LARGE SCALE GENOMIC DNA]</scope>
</reference>
<dbReference type="Pfam" id="PF10607">
    <property type="entry name" value="CTLH"/>
    <property type="match status" value="1"/>
</dbReference>
<evidence type="ECO:0000256" key="1">
    <source>
        <dbReference type="SAM" id="MobiDB-lite"/>
    </source>
</evidence>
<keyword evidence="4" id="KW-1185">Reference proteome</keyword>
<organism evidence="3 4">
    <name type="scientific">Aquarana catesbeiana</name>
    <name type="common">American bullfrog</name>
    <name type="synonym">Rana catesbeiana</name>
    <dbReference type="NCBI Taxonomy" id="8400"/>
    <lineage>
        <taxon>Eukaryota</taxon>
        <taxon>Metazoa</taxon>
        <taxon>Chordata</taxon>
        <taxon>Craniata</taxon>
        <taxon>Vertebrata</taxon>
        <taxon>Euteleostomi</taxon>
        <taxon>Amphibia</taxon>
        <taxon>Batrachia</taxon>
        <taxon>Anura</taxon>
        <taxon>Neobatrachia</taxon>
        <taxon>Ranoidea</taxon>
        <taxon>Ranidae</taxon>
        <taxon>Aquarana</taxon>
    </lineage>
</organism>
<sequence length="107" mass="11979">MGEAIETTQQLYPNLLERNPNLFFTLKVRQFIEMVNGTDSEVRCLGGRSPKSQDSYSGSESNCSNGVISNKAHQSHSRSKHQPSSLNVTELNSINMTMSQQINSYPR</sequence>
<feature type="compositionally biased region" description="Polar residues" evidence="1">
    <location>
        <begin position="50"/>
        <end position="72"/>
    </location>
</feature>
<evidence type="ECO:0000313" key="3">
    <source>
        <dbReference type="EMBL" id="PIO28890.1"/>
    </source>
</evidence>
<dbReference type="Proteomes" id="UP000228934">
    <property type="component" value="Unassembled WGS sequence"/>
</dbReference>
<evidence type="ECO:0000313" key="4">
    <source>
        <dbReference type="Proteomes" id="UP000228934"/>
    </source>
</evidence>
<proteinExistence type="predicted"/>
<dbReference type="OrthoDB" id="25503at2759"/>
<dbReference type="InterPro" id="IPR006595">
    <property type="entry name" value="CTLH_C"/>
</dbReference>
<dbReference type="EMBL" id="KV933432">
    <property type="protein sequence ID" value="PIO28890.1"/>
    <property type="molecule type" value="Genomic_DNA"/>
</dbReference>
<gene>
    <name evidence="3" type="ORF">AB205_0063760</name>
</gene>
<protein>
    <recommendedName>
        <fullName evidence="2">CTLH domain-containing protein</fullName>
    </recommendedName>
</protein>
<dbReference type="InterPro" id="IPR024964">
    <property type="entry name" value="CTLH/CRA"/>
</dbReference>
<feature type="domain" description="CTLH" evidence="2">
    <location>
        <begin position="1"/>
        <end position="42"/>
    </location>
</feature>